<dbReference type="Gene3D" id="3.30.70.890">
    <property type="entry name" value="GHMP kinase, C-terminal domain"/>
    <property type="match status" value="1"/>
</dbReference>
<dbReference type="InterPro" id="IPR014721">
    <property type="entry name" value="Ribsml_uS5_D2-typ_fold_subgr"/>
</dbReference>
<dbReference type="NCBIfam" id="TIGR00154">
    <property type="entry name" value="ispE"/>
    <property type="match status" value="1"/>
</dbReference>
<dbReference type="eggNOG" id="COG1947">
    <property type="taxonomic scope" value="Bacteria"/>
</dbReference>
<evidence type="ECO:0000313" key="13">
    <source>
        <dbReference type="Proteomes" id="UP000007435"/>
    </source>
</evidence>
<name>E4RX86_LEAB4</name>
<reference key="1">
    <citation type="submission" date="2010-11" db="EMBL/GenBank/DDBJ databases">
        <title>The complete genome of Leadbetterella byssophila DSM 17132.</title>
        <authorList>
            <consortium name="US DOE Joint Genome Institute (JGI-PGF)"/>
            <person name="Lucas S."/>
            <person name="Copeland A."/>
            <person name="Lapidus A."/>
            <person name="Glavina del Rio T."/>
            <person name="Dalin E."/>
            <person name="Tice H."/>
            <person name="Bruce D."/>
            <person name="Goodwin L."/>
            <person name="Pitluck S."/>
            <person name="Kyrpides N."/>
            <person name="Mavromatis K."/>
            <person name="Ivanova N."/>
            <person name="Teshima H."/>
            <person name="Brettin T."/>
            <person name="Detter J.C."/>
            <person name="Han C."/>
            <person name="Tapia R."/>
            <person name="Land M."/>
            <person name="Hauser L."/>
            <person name="Markowitz V."/>
            <person name="Cheng J.-F."/>
            <person name="Hugenholtz P."/>
            <person name="Woyke T."/>
            <person name="Wu D."/>
            <person name="Tindall B."/>
            <person name="Pomrenke H.G."/>
            <person name="Brambilla E."/>
            <person name="Klenk H.-P."/>
            <person name="Eisen J.A."/>
        </authorList>
    </citation>
    <scope>NUCLEOTIDE SEQUENCE [LARGE SCALE GENOMIC DNA]</scope>
    <source>
        <strain>DSM 17132</strain>
    </source>
</reference>
<dbReference type="KEGG" id="lby:Lbys_3350"/>
<evidence type="ECO:0000259" key="10">
    <source>
        <dbReference type="Pfam" id="PF00288"/>
    </source>
</evidence>
<evidence type="ECO:0000256" key="6">
    <source>
        <dbReference type="ARBA" id="ARBA00022777"/>
    </source>
</evidence>
<proteinExistence type="inferred from homology"/>
<evidence type="ECO:0000256" key="2">
    <source>
        <dbReference type="ARBA" id="ARBA00012052"/>
    </source>
</evidence>
<reference evidence="12 13" key="2">
    <citation type="journal article" date="2011" name="Stand. Genomic Sci.">
        <title>Complete genome sequence of Leadbetterella byssophila type strain (4M15).</title>
        <authorList>
            <person name="Abt B."/>
            <person name="Teshima H."/>
            <person name="Lucas S."/>
            <person name="Lapidus A."/>
            <person name="Del Rio T.G."/>
            <person name="Nolan M."/>
            <person name="Tice H."/>
            <person name="Cheng J.F."/>
            <person name="Pitluck S."/>
            <person name="Liolios K."/>
            <person name="Pagani I."/>
            <person name="Ivanova N."/>
            <person name="Mavromatis K."/>
            <person name="Pati A."/>
            <person name="Tapia R."/>
            <person name="Han C."/>
            <person name="Goodwin L."/>
            <person name="Chen A."/>
            <person name="Palaniappan K."/>
            <person name="Land M."/>
            <person name="Hauser L."/>
            <person name="Chang Y.J."/>
            <person name="Jeffries C.D."/>
            <person name="Rohde M."/>
            <person name="Goker M."/>
            <person name="Tindall B.J."/>
            <person name="Detter J.C."/>
            <person name="Woyke T."/>
            <person name="Bristow J."/>
            <person name="Eisen J.A."/>
            <person name="Markowitz V."/>
            <person name="Hugenholtz P."/>
            <person name="Klenk H.P."/>
            <person name="Kyrpides N.C."/>
        </authorList>
    </citation>
    <scope>NUCLEOTIDE SEQUENCE [LARGE SCALE GENOMIC DNA]</scope>
    <source>
        <strain evidence="13">DSM 17132 / JCM 16389 / KACC 11308 / NBRC 106382 / 4M15</strain>
    </source>
</reference>
<dbReference type="STRING" id="649349.Lbys_3350"/>
<dbReference type="Pfam" id="PF08544">
    <property type="entry name" value="GHMP_kinases_C"/>
    <property type="match status" value="1"/>
</dbReference>
<dbReference type="PANTHER" id="PTHR43527">
    <property type="entry name" value="4-DIPHOSPHOCYTIDYL-2-C-METHYL-D-ERYTHRITOL KINASE, CHLOROPLASTIC"/>
    <property type="match status" value="1"/>
</dbReference>
<keyword evidence="13" id="KW-1185">Reference proteome</keyword>
<feature type="active site" evidence="9">
    <location>
        <position position="8"/>
    </location>
</feature>
<keyword evidence="7 9" id="KW-0067">ATP-binding</keyword>
<evidence type="ECO:0000256" key="5">
    <source>
        <dbReference type="ARBA" id="ARBA00022741"/>
    </source>
</evidence>
<comment type="catalytic activity">
    <reaction evidence="9">
        <text>4-CDP-2-C-methyl-D-erythritol + ATP = 4-CDP-2-C-methyl-D-erythritol 2-phosphate + ADP + H(+)</text>
        <dbReference type="Rhea" id="RHEA:18437"/>
        <dbReference type="ChEBI" id="CHEBI:15378"/>
        <dbReference type="ChEBI" id="CHEBI:30616"/>
        <dbReference type="ChEBI" id="CHEBI:57823"/>
        <dbReference type="ChEBI" id="CHEBI:57919"/>
        <dbReference type="ChEBI" id="CHEBI:456216"/>
        <dbReference type="EC" id="2.7.1.148"/>
    </reaction>
</comment>
<feature type="domain" description="GHMP kinase N-terminal" evidence="10">
    <location>
        <begin position="63"/>
        <end position="135"/>
    </location>
</feature>
<keyword evidence="9" id="KW-0414">Isoprene biosynthesis</keyword>
<feature type="binding site" evidence="9">
    <location>
        <begin position="88"/>
        <end position="98"/>
    </location>
    <ligand>
        <name>ATP</name>
        <dbReference type="ChEBI" id="CHEBI:30616"/>
    </ligand>
</feature>
<gene>
    <name evidence="9" type="primary">ispE</name>
    <name evidence="12" type="ordered locus">Lbys_3350</name>
</gene>
<dbReference type="InterPro" id="IPR006204">
    <property type="entry name" value="GHMP_kinase_N_dom"/>
</dbReference>
<dbReference type="InterPro" id="IPR036554">
    <property type="entry name" value="GHMP_kinase_C_sf"/>
</dbReference>
<feature type="active site" evidence="9">
    <location>
        <position position="130"/>
    </location>
</feature>
<evidence type="ECO:0000256" key="9">
    <source>
        <dbReference type="HAMAP-Rule" id="MF_00061"/>
    </source>
</evidence>
<evidence type="ECO:0000256" key="8">
    <source>
        <dbReference type="ARBA" id="ARBA00032554"/>
    </source>
</evidence>
<evidence type="ECO:0000256" key="4">
    <source>
        <dbReference type="ARBA" id="ARBA00022679"/>
    </source>
</evidence>
<dbReference type="InterPro" id="IPR020568">
    <property type="entry name" value="Ribosomal_Su5_D2-typ_SF"/>
</dbReference>
<dbReference type="Pfam" id="PF00288">
    <property type="entry name" value="GHMP_kinases_N"/>
    <property type="match status" value="1"/>
</dbReference>
<dbReference type="GO" id="GO:0016114">
    <property type="term" value="P:terpenoid biosynthetic process"/>
    <property type="evidence" value="ECO:0007669"/>
    <property type="project" value="UniProtKB-UniRule"/>
</dbReference>
<dbReference type="Proteomes" id="UP000007435">
    <property type="component" value="Chromosome"/>
</dbReference>
<dbReference type="HOGENOM" id="CLU_053057_1_1_10"/>
<dbReference type="GO" id="GO:0019288">
    <property type="term" value="P:isopentenyl diphosphate biosynthetic process, methylerythritol 4-phosphate pathway"/>
    <property type="evidence" value="ECO:0007669"/>
    <property type="project" value="UniProtKB-UniRule"/>
</dbReference>
<comment type="similarity">
    <text evidence="1 9">Belongs to the GHMP kinase family. IspE subfamily.</text>
</comment>
<dbReference type="GO" id="GO:0050515">
    <property type="term" value="F:4-(cytidine 5'-diphospho)-2-C-methyl-D-erythritol kinase activity"/>
    <property type="evidence" value="ECO:0007669"/>
    <property type="project" value="UniProtKB-UniRule"/>
</dbReference>
<sequence>MLGFSNAKINIGLNILEKRPDGYHNIESLFYPVSWSDILEVVPASTFSFHCTGLPIPGSQENNLIYKAWNLIKPTDKAVEIHLHKILPMGAGIGGGSSNGAFALNLINEVLELGYQKESLLELASRLGSDCPFFIENRPMICLEKGNIFRETTVSLSGKYIVMVNPEIHVSTAEAYSGVIPTPSPTPLKDVLENTPIEHWRDAVKNDFEAGIVKKYPLIGEIKDELYAKGALYASMTGSGSTVYGIFSETLTLSFPDFIVWQGKLD</sequence>
<keyword evidence="4 9" id="KW-0808">Transferase</keyword>
<dbReference type="PANTHER" id="PTHR43527:SF2">
    <property type="entry name" value="4-DIPHOSPHOCYTIDYL-2-C-METHYL-D-ERYTHRITOL KINASE, CHLOROPLASTIC"/>
    <property type="match status" value="1"/>
</dbReference>
<organism evidence="12 13">
    <name type="scientific">Leadbetterella byssophila (strain DSM 17132 / JCM 16389 / KACC 11308 / NBRC 106382 / 4M15)</name>
    <dbReference type="NCBI Taxonomy" id="649349"/>
    <lineage>
        <taxon>Bacteria</taxon>
        <taxon>Pseudomonadati</taxon>
        <taxon>Bacteroidota</taxon>
        <taxon>Cytophagia</taxon>
        <taxon>Cytophagales</taxon>
        <taxon>Leadbetterellaceae</taxon>
        <taxon>Leadbetterella</taxon>
    </lineage>
</organism>
<dbReference type="OrthoDB" id="9809438at2"/>
<keyword evidence="5 9" id="KW-0547">Nucleotide-binding</keyword>
<comment type="pathway">
    <text evidence="9">Isoprenoid biosynthesis; isopentenyl diphosphate biosynthesis via DXP pathway; isopentenyl diphosphate from 1-deoxy-D-xylulose 5-phosphate: step 3/6.</text>
</comment>
<protein>
    <recommendedName>
        <fullName evidence="3 9">4-diphosphocytidyl-2-C-methyl-D-erythritol kinase</fullName>
        <shortName evidence="9">CMK</shortName>
        <ecNumber evidence="2 9">2.7.1.148</ecNumber>
    </recommendedName>
    <alternativeName>
        <fullName evidence="8 9">4-(cytidine-5'-diphospho)-2-C-methyl-D-erythritol kinase</fullName>
    </alternativeName>
</protein>
<dbReference type="GO" id="GO:0005524">
    <property type="term" value="F:ATP binding"/>
    <property type="evidence" value="ECO:0007669"/>
    <property type="project" value="UniProtKB-UniRule"/>
</dbReference>
<dbReference type="AlphaFoldDB" id="E4RX86"/>
<keyword evidence="6 9" id="KW-0418">Kinase</keyword>
<evidence type="ECO:0000256" key="1">
    <source>
        <dbReference type="ARBA" id="ARBA00009684"/>
    </source>
</evidence>
<dbReference type="InterPro" id="IPR013750">
    <property type="entry name" value="GHMP_kinase_C_dom"/>
</dbReference>
<accession>E4RX86</accession>
<dbReference type="EC" id="2.7.1.148" evidence="2 9"/>
<dbReference type="EMBL" id="CP002305">
    <property type="protein sequence ID" value="ADQ19001.1"/>
    <property type="molecule type" value="Genomic_DNA"/>
</dbReference>
<dbReference type="Gene3D" id="3.30.230.10">
    <property type="match status" value="1"/>
</dbReference>
<comment type="function">
    <text evidence="9">Catalyzes the phosphorylation of the position 2 hydroxy group of 4-diphosphocytidyl-2C-methyl-D-erythritol.</text>
</comment>
<evidence type="ECO:0000259" key="11">
    <source>
        <dbReference type="Pfam" id="PF08544"/>
    </source>
</evidence>
<dbReference type="SUPFAM" id="SSF54211">
    <property type="entry name" value="Ribosomal protein S5 domain 2-like"/>
    <property type="match status" value="1"/>
</dbReference>
<dbReference type="HAMAP" id="MF_00061">
    <property type="entry name" value="IspE"/>
    <property type="match status" value="1"/>
</dbReference>
<dbReference type="UniPathway" id="UPA00056">
    <property type="reaction ID" value="UER00094"/>
</dbReference>
<dbReference type="PIRSF" id="PIRSF010376">
    <property type="entry name" value="IspE"/>
    <property type="match status" value="1"/>
</dbReference>
<feature type="domain" description="GHMP kinase C-terminal" evidence="11">
    <location>
        <begin position="203"/>
        <end position="249"/>
    </location>
</feature>
<dbReference type="InterPro" id="IPR004424">
    <property type="entry name" value="IspE"/>
</dbReference>
<evidence type="ECO:0000256" key="3">
    <source>
        <dbReference type="ARBA" id="ARBA00017473"/>
    </source>
</evidence>
<dbReference type="SUPFAM" id="SSF55060">
    <property type="entry name" value="GHMP Kinase, C-terminal domain"/>
    <property type="match status" value="1"/>
</dbReference>
<evidence type="ECO:0000313" key="12">
    <source>
        <dbReference type="EMBL" id="ADQ19001.1"/>
    </source>
</evidence>
<evidence type="ECO:0000256" key="7">
    <source>
        <dbReference type="ARBA" id="ARBA00022840"/>
    </source>
</evidence>